<evidence type="ECO:0000256" key="9">
    <source>
        <dbReference type="ARBA" id="ARBA00022842"/>
    </source>
</evidence>
<dbReference type="PANTHER" id="PTHR20858:SF17">
    <property type="entry name" value="HYDROXYMETHYLPYRIMIDINE_PHOSPHOMETHYLPYRIMIDINE KINASE THI20-RELATED"/>
    <property type="match status" value="1"/>
</dbReference>
<reference evidence="12" key="1">
    <citation type="journal article" date="2020" name="mSystems">
        <title>Genome- and Community-Level Interaction Insights into Carbon Utilization and Element Cycling Functions of Hydrothermarchaeota in Hydrothermal Sediment.</title>
        <authorList>
            <person name="Zhou Z."/>
            <person name="Liu Y."/>
            <person name="Xu W."/>
            <person name="Pan J."/>
            <person name="Luo Z.H."/>
            <person name="Li M."/>
        </authorList>
    </citation>
    <scope>NUCLEOTIDE SEQUENCE [LARGE SCALE GENOMIC DNA]</scope>
    <source>
        <strain evidence="12">SpSt-769</strain>
    </source>
</reference>
<feature type="binding site" evidence="11">
    <location>
        <position position="124"/>
    </location>
    <ligand>
        <name>ATP</name>
        <dbReference type="ChEBI" id="CHEBI:30616"/>
    </ligand>
</feature>
<sequence>MNGSVYQTPGSLLNQIRSKKPVVHSITNFVVMNSTANVLLAMGASPIMAHAPEEMEDLSRISDALVINIGTLSLGWIESMHKACQTFREVSKPIVLDPVGAGATQLRTDTARELISLYTPTVVRGNASEILSLSLEEGSTRGVDTVHGVDDAMNQARAIAEETGCVIAVTGERDYLTDGARSVFVSGGDPMMQYVTGTGCAASVIVAAFVAVGEDPLMAAASALAFFGLAAQKAIKKSQGPGSFWMHTLDALHGIEPAELDAEARIDVQ</sequence>
<name>A0A7C4ARJ0_9BACT</name>
<dbReference type="NCBIfam" id="TIGR00694">
    <property type="entry name" value="thiM"/>
    <property type="match status" value="1"/>
</dbReference>
<evidence type="ECO:0000256" key="2">
    <source>
        <dbReference type="ARBA" id="ARBA00001946"/>
    </source>
</evidence>
<comment type="pathway">
    <text evidence="3 11">Cofactor biosynthesis; thiamine diphosphate biosynthesis; 4-methyl-5-(2-phosphoethyl)-thiazole from 5-(2-hydroxyethyl)-4-methylthiazole: step 1/1.</text>
</comment>
<dbReference type="GO" id="GO:0009229">
    <property type="term" value="P:thiamine diphosphate biosynthetic process"/>
    <property type="evidence" value="ECO:0007669"/>
    <property type="project" value="UniProtKB-UniRule"/>
</dbReference>
<accession>A0A7C4ARJ0</accession>
<keyword evidence="9 11" id="KW-0460">Magnesium</keyword>
<evidence type="ECO:0000256" key="10">
    <source>
        <dbReference type="ARBA" id="ARBA00022977"/>
    </source>
</evidence>
<dbReference type="CDD" id="cd01170">
    <property type="entry name" value="THZ_kinase"/>
    <property type="match status" value="1"/>
</dbReference>
<dbReference type="PIRSF" id="PIRSF000513">
    <property type="entry name" value="Thz_kinase"/>
    <property type="match status" value="1"/>
</dbReference>
<dbReference type="InterPro" id="IPR029056">
    <property type="entry name" value="Ribokinase-like"/>
</dbReference>
<feature type="binding site" evidence="11">
    <location>
        <position position="48"/>
    </location>
    <ligand>
        <name>substrate</name>
    </ligand>
</feature>
<organism evidence="12">
    <name type="scientific">Desulfomonile tiedjei</name>
    <dbReference type="NCBI Taxonomy" id="2358"/>
    <lineage>
        <taxon>Bacteria</taxon>
        <taxon>Pseudomonadati</taxon>
        <taxon>Thermodesulfobacteriota</taxon>
        <taxon>Desulfomonilia</taxon>
        <taxon>Desulfomonilales</taxon>
        <taxon>Desulfomonilaceae</taxon>
        <taxon>Desulfomonile</taxon>
    </lineage>
</organism>
<keyword evidence="7 11" id="KW-0418">Kinase</keyword>
<gene>
    <name evidence="11" type="primary">thiM</name>
    <name evidence="12" type="ORF">ENV54_04910</name>
</gene>
<keyword evidence="4 11" id="KW-0808">Transferase</keyword>
<dbReference type="GO" id="GO:0005829">
    <property type="term" value="C:cytosol"/>
    <property type="evidence" value="ECO:0007669"/>
    <property type="project" value="TreeGrafter"/>
</dbReference>
<dbReference type="EC" id="2.7.1.50" evidence="11"/>
<comment type="cofactor">
    <cofactor evidence="2 11">
        <name>Mg(2+)</name>
        <dbReference type="ChEBI" id="CHEBI:18420"/>
    </cofactor>
</comment>
<comment type="caution">
    <text evidence="12">The sequence shown here is derived from an EMBL/GenBank/DDBJ whole genome shotgun (WGS) entry which is preliminary data.</text>
</comment>
<evidence type="ECO:0000313" key="12">
    <source>
        <dbReference type="EMBL" id="HGH60622.1"/>
    </source>
</evidence>
<evidence type="ECO:0000256" key="8">
    <source>
        <dbReference type="ARBA" id="ARBA00022840"/>
    </source>
</evidence>
<dbReference type="GO" id="GO:0009228">
    <property type="term" value="P:thiamine biosynthetic process"/>
    <property type="evidence" value="ECO:0007669"/>
    <property type="project" value="UniProtKB-KW"/>
</dbReference>
<dbReference type="GO" id="GO:0004417">
    <property type="term" value="F:hydroxyethylthiazole kinase activity"/>
    <property type="evidence" value="ECO:0007669"/>
    <property type="project" value="UniProtKB-UniRule"/>
</dbReference>
<keyword evidence="8 11" id="KW-0067">ATP-binding</keyword>
<evidence type="ECO:0000256" key="11">
    <source>
        <dbReference type="HAMAP-Rule" id="MF_00228"/>
    </source>
</evidence>
<evidence type="ECO:0000256" key="5">
    <source>
        <dbReference type="ARBA" id="ARBA00022723"/>
    </source>
</evidence>
<evidence type="ECO:0000256" key="1">
    <source>
        <dbReference type="ARBA" id="ARBA00001771"/>
    </source>
</evidence>
<evidence type="ECO:0000256" key="6">
    <source>
        <dbReference type="ARBA" id="ARBA00022741"/>
    </source>
</evidence>
<dbReference type="PRINTS" id="PR01099">
    <property type="entry name" value="HYETHTZKNASE"/>
</dbReference>
<dbReference type="InterPro" id="IPR000417">
    <property type="entry name" value="Hyethyz_kinase"/>
</dbReference>
<dbReference type="Gene3D" id="3.40.1190.20">
    <property type="match status" value="1"/>
</dbReference>
<dbReference type="Pfam" id="PF02110">
    <property type="entry name" value="HK"/>
    <property type="match status" value="1"/>
</dbReference>
<evidence type="ECO:0000256" key="4">
    <source>
        <dbReference type="ARBA" id="ARBA00022679"/>
    </source>
</evidence>
<feature type="binding site" evidence="11">
    <location>
        <position position="197"/>
    </location>
    <ligand>
        <name>substrate</name>
    </ligand>
</feature>
<keyword evidence="5 11" id="KW-0479">Metal-binding</keyword>
<protein>
    <recommendedName>
        <fullName evidence="11">Hydroxyethylthiazole kinase</fullName>
        <ecNumber evidence="11">2.7.1.50</ecNumber>
    </recommendedName>
    <alternativeName>
        <fullName evidence="11">4-methyl-5-beta-hydroxyethylthiazole kinase</fullName>
        <shortName evidence="11">TH kinase</shortName>
        <shortName evidence="11">Thz kinase</shortName>
    </alternativeName>
</protein>
<dbReference type="GO" id="GO:0008972">
    <property type="term" value="F:phosphomethylpyrimidine kinase activity"/>
    <property type="evidence" value="ECO:0007669"/>
    <property type="project" value="TreeGrafter"/>
</dbReference>
<dbReference type="UniPathway" id="UPA00060">
    <property type="reaction ID" value="UER00139"/>
</dbReference>
<proteinExistence type="inferred from homology"/>
<feature type="binding site" evidence="11">
    <location>
        <position position="170"/>
    </location>
    <ligand>
        <name>ATP</name>
        <dbReference type="ChEBI" id="CHEBI:30616"/>
    </ligand>
</feature>
<comment type="function">
    <text evidence="11">Catalyzes the phosphorylation of the hydroxyl group of 4-methyl-5-beta-hydroxyethylthiazole (THZ).</text>
</comment>
<keyword evidence="10 11" id="KW-0784">Thiamine biosynthesis</keyword>
<comment type="similarity">
    <text evidence="11">Belongs to the Thz kinase family.</text>
</comment>
<dbReference type="GO" id="GO:0008902">
    <property type="term" value="F:hydroxymethylpyrimidine kinase activity"/>
    <property type="evidence" value="ECO:0007669"/>
    <property type="project" value="TreeGrafter"/>
</dbReference>
<dbReference type="SUPFAM" id="SSF53613">
    <property type="entry name" value="Ribokinase-like"/>
    <property type="match status" value="1"/>
</dbReference>
<comment type="catalytic activity">
    <reaction evidence="1 11">
        <text>5-(2-hydroxyethyl)-4-methylthiazole + ATP = 4-methyl-5-(2-phosphooxyethyl)-thiazole + ADP + H(+)</text>
        <dbReference type="Rhea" id="RHEA:24212"/>
        <dbReference type="ChEBI" id="CHEBI:15378"/>
        <dbReference type="ChEBI" id="CHEBI:17957"/>
        <dbReference type="ChEBI" id="CHEBI:30616"/>
        <dbReference type="ChEBI" id="CHEBI:58296"/>
        <dbReference type="ChEBI" id="CHEBI:456216"/>
        <dbReference type="EC" id="2.7.1.50"/>
    </reaction>
</comment>
<dbReference type="PANTHER" id="PTHR20858">
    <property type="entry name" value="PHOSPHOMETHYLPYRIMIDINE KINASE"/>
    <property type="match status" value="1"/>
</dbReference>
<dbReference type="EMBL" id="DTGT01000153">
    <property type="protein sequence ID" value="HGH60622.1"/>
    <property type="molecule type" value="Genomic_DNA"/>
</dbReference>
<dbReference type="AlphaFoldDB" id="A0A7C4ARJ0"/>
<evidence type="ECO:0000256" key="3">
    <source>
        <dbReference type="ARBA" id="ARBA00004868"/>
    </source>
</evidence>
<keyword evidence="6 11" id="KW-0547">Nucleotide-binding</keyword>
<dbReference type="HAMAP" id="MF_00228">
    <property type="entry name" value="Thz_kinase"/>
    <property type="match status" value="1"/>
</dbReference>
<dbReference type="GO" id="GO:0000287">
    <property type="term" value="F:magnesium ion binding"/>
    <property type="evidence" value="ECO:0007669"/>
    <property type="project" value="UniProtKB-UniRule"/>
</dbReference>
<dbReference type="GO" id="GO:0005524">
    <property type="term" value="F:ATP binding"/>
    <property type="evidence" value="ECO:0007669"/>
    <property type="project" value="UniProtKB-UniRule"/>
</dbReference>
<dbReference type="NCBIfam" id="NF006830">
    <property type="entry name" value="PRK09355.1"/>
    <property type="match status" value="1"/>
</dbReference>
<evidence type="ECO:0000256" key="7">
    <source>
        <dbReference type="ARBA" id="ARBA00022777"/>
    </source>
</evidence>